<dbReference type="AlphaFoldDB" id="A0AAD1HRD0"/>
<dbReference type="RefSeq" id="WP_147291997.1">
    <property type="nucleotide sequence ID" value="NZ_AP022561.1"/>
</dbReference>
<dbReference type="KEGG" id="maic:MAIC_46530"/>
<accession>A0AAD1HRD0</accession>
<sequence>MNRLVLSVISAVFTAVLVIGLGGTGVASAAPNLTGLTFGKASEKIQGWGGTAVISSVVGSQLATDDCIVTDARESITLDSSGRSAHRGRWLFDLNCNAAVAGPGKPGNSAASPDGAKAKKIEGWIASWNKKPAYCDGHIAYCQRYCDNYDGCSDELKQYLAANAA</sequence>
<name>A0AAD1HRD0_9MYCO</name>
<organism evidence="1 2">
    <name type="scientific">Mycolicibacterium aichiense</name>
    <dbReference type="NCBI Taxonomy" id="1799"/>
    <lineage>
        <taxon>Bacteria</taxon>
        <taxon>Bacillati</taxon>
        <taxon>Actinomycetota</taxon>
        <taxon>Actinomycetes</taxon>
        <taxon>Mycobacteriales</taxon>
        <taxon>Mycobacteriaceae</taxon>
        <taxon>Mycolicibacterium</taxon>
    </lineage>
</organism>
<evidence type="ECO:0000313" key="1">
    <source>
        <dbReference type="EMBL" id="BBX09850.1"/>
    </source>
</evidence>
<proteinExistence type="predicted"/>
<gene>
    <name evidence="1" type="ORF">MAIC_46530</name>
</gene>
<keyword evidence="2" id="KW-1185">Reference proteome</keyword>
<reference evidence="1 2" key="1">
    <citation type="journal article" date="2019" name="Emerg. Microbes Infect.">
        <title>Comprehensive subspecies identification of 175 nontuberculous mycobacteria species based on 7547 genomic profiles.</title>
        <authorList>
            <person name="Matsumoto Y."/>
            <person name="Kinjo T."/>
            <person name="Motooka D."/>
            <person name="Nabeya D."/>
            <person name="Jung N."/>
            <person name="Uechi K."/>
            <person name="Horii T."/>
            <person name="Iida T."/>
            <person name="Fujita J."/>
            <person name="Nakamura S."/>
        </authorList>
    </citation>
    <scope>NUCLEOTIDE SEQUENCE [LARGE SCALE GENOMIC DNA]</scope>
    <source>
        <strain evidence="1 2">JCM 6376</strain>
    </source>
</reference>
<dbReference type="Proteomes" id="UP000467327">
    <property type="component" value="Chromosome"/>
</dbReference>
<dbReference type="EMBL" id="AP022561">
    <property type="protein sequence ID" value="BBX09850.1"/>
    <property type="molecule type" value="Genomic_DNA"/>
</dbReference>
<evidence type="ECO:0000313" key="2">
    <source>
        <dbReference type="Proteomes" id="UP000467327"/>
    </source>
</evidence>
<protein>
    <submittedName>
        <fullName evidence="1">Uncharacterized protein</fullName>
    </submittedName>
</protein>